<dbReference type="RefSeq" id="WP_396945942.1">
    <property type="nucleotide sequence ID" value="NZ_JBIRXV010000001.1"/>
</dbReference>
<evidence type="ECO:0000313" key="2">
    <source>
        <dbReference type="Proteomes" id="UP001611450"/>
    </source>
</evidence>
<name>A0ABW7W8R6_9NOCA</name>
<protein>
    <recommendedName>
        <fullName evidence="3">DUF1963 domain-containing protein</fullName>
    </recommendedName>
</protein>
<evidence type="ECO:0000313" key="1">
    <source>
        <dbReference type="EMBL" id="MFI2319225.1"/>
    </source>
</evidence>
<dbReference type="EMBL" id="JBIRXV010000001">
    <property type="protein sequence ID" value="MFI2319225.1"/>
    <property type="molecule type" value="Genomic_DNA"/>
</dbReference>
<accession>A0ABW7W8R6</accession>
<reference evidence="1 2" key="1">
    <citation type="submission" date="2024-10" db="EMBL/GenBank/DDBJ databases">
        <title>The Natural Products Discovery Center: Release of the First 8490 Sequenced Strains for Exploring Actinobacteria Biosynthetic Diversity.</title>
        <authorList>
            <person name="Kalkreuter E."/>
            <person name="Kautsar S.A."/>
            <person name="Yang D."/>
            <person name="Bader C.D."/>
            <person name="Teijaro C.N."/>
            <person name="Fluegel L."/>
            <person name="Davis C.M."/>
            <person name="Simpson J.R."/>
            <person name="Lauterbach L."/>
            <person name="Steele A.D."/>
            <person name="Gui C."/>
            <person name="Meng S."/>
            <person name="Li G."/>
            <person name="Viehrig K."/>
            <person name="Ye F."/>
            <person name="Su P."/>
            <person name="Kiefer A.F."/>
            <person name="Nichols A."/>
            <person name="Cepeda A.J."/>
            <person name="Yan W."/>
            <person name="Fan B."/>
            <person name="Jiang Y."/>
            <person name="Adhikari A."/>
            <person name="Zheng C.-J."/>
            <person name="Schuster L."/>
            <person name="Cowan T.M."/>
            <person name="Smanski M.J."/>
            <person name="Chevrette M.G."/>
            <person name="De Carvalho L.P.S."/>
            <person name="Shen B."/>
        </authorList>
    </citation>
    <scope>NUCLEOTIDE SEQUENCE [LARGE SCALE GENOMIC DNA]</scope>
    <source>
        <strain evidence="1 2">NPDC019626</strain>
    </source>
</reference>
<gene>
    <name evidence="1" type="ORF">ACH47G_01935</name>
</gene>
<proteinExistence type="predicted"/>
<dbReference type="Proteomes" id="UP001611450">
    <property type="component" value="Unassembled WGS sequence"/>
</dbReference>
<organism evidence="1 2">
    <name type="scientific">Nocardia beijingensis</name>
    <dbReference type="NCBI Taxonomy" id="95162"/>
    <lineage>
        <taxon>Bacteria</taxon>
        <taxon>Bacillati</taxon>
        <taxon>Actinomycetota</taxon>
        <taxon>Actinomycetes</taxon>
        <taxon>Mycobacteriales</taxon>
        <taxon>Nocardiaceae</taxon>
        <taxon>Nocardia</taxon>
    </lineage>
</organism>
<dbReference type="Gene3D" id="2.30.320.10">
    <property type="entry name" value="YwqG-like"/>
    <property type="match status" value="1"/>
</dbReference>
<evidence type="ECO:0008006" key="3">
    <source>
        <dbReference type="Google" id="ProtNLM"/>
    </source>
</evidence>
<comment type="caution">
    <text evidence="1">The sequence shown here is derived from an EMBL/GenBank/DDBJ whole genome shotgun (WGS) entry which is preliminary data.</text>
</comment>
<sequence>MTAAERTARLREPCDAALIPLAQLFAADFPEITFPPGKNLVQLFWRGGLWGHDCMEVFWQQSANISDIQASPTAELDRSHMIAACVLDPERICDFPWYEELPDEILERLHEGVPEPEEAEETADELDVYDSPQYPPSFYWKMSAAPGFKVGGSMNWSTTNMPDVVCPDCGAPSTLLLQLDTYEWAPGQSDSHWCPLEDRQLVPGTPAYKFACEPTGLTIGGSSHGGVFVCSANPAHAAQFRCQ</sequence>
<keyword evidence="2" id="KW-1185">Reference proteome</keyword>